<dbReference type="AlphaFoldDB" id="A0A284VJW7"/>
<name>A0A284VJW7_9EURY</name>
<reference evidence="2" key="1">
    <citation type="submission" date="2017-06" db="EMBL/GenBank/DDBJ databases">
        <authorList>
            <person name="Cremers G."/>
        </authorList>
    </citation>
    <scope>NUCLEOTIDE SEQUENCE [LARGE SCALE GENOMIC DNA]</scope>
</reference>
<dbReference type="Proteomes" id="UP000218615">
    <property type="component" value="Unassembled WGS sequence"/>
</dbReference>
<accession>A0A284VJW7</accession>
<organism evidence="1 2">
    <name type="scientific">Candidatus Methanoperedens nitratireducens</name>
    <dbReference type="NCBI Taxonomy" id="1392998"/>
    <lineage>
        <taxon>Archaea</taxon>
        <taxon>Methanobacteriati</taxon>
        <taxon>Methanobacteriota</taxon>
        <taxon>Stenosarchaea group</taxon>
        <taxon>Methanomicrobia</taxon>
        <taxon>Methanosarcinales</taxon>
        <taxon>ANME-2 cluster</taxon>
        <taxon>Candidatus Methanoperedentaceae</taxon>
        <taxon>Candidatus Methanoperedens</taxon>
    </lineage>
</organism>
<dbReference type="EMBL" id="FZMP01000026">
    <property type="protein sequence ID" value="SNQ59532.1"/>
    <property type="molecule type" value="Genomic_DNA"/>
</dbReference>
<protein>
    <submittedName>
        <fullName evidence="1">Uncharacterized protein</fullName>
    </submittedName>
</protein>
<dbReference type="RefSeq" id="WP_096203893.1">
    <property type="nucleotide sequence ID" value="NZ_FZMP01000026.1"/>
</dbReference>
<evidence type="ECO:0000313" key="1">
    <source>
        <dbReference type="EMBL" id="SNQ59532.1"/>
    </source>
</evidence>
<proteinExistence type="predicted"/>
<gene>
    <name evidence="1" type="ORF">MNV_1210015</name>
</gene>
<keyword evidence="2" id="KW-1185">Reference proteome</keyword>
<evidence type="ECO:0000313" key="2">
    <source>
        <dbReference type="Proteomes" id="UP000218615"/>
    </source>
</evidence>
<sequence>MDSDLKAMRCICRGIVTITQHRDGMYITHCRRCGTEYGYCDDHPYFMHEYANRGIGEPVIIPAFKPPSEKKPAPKTHACKACHGSITKEQALKTFEEFGRALCEQCGK</sequence>